<organism evidence="1 2">
    <name type="scientific">Ambrosiozyma monospora</name>
    <name type="common">Yeast</name>
    <name type="synonym">Endomycopsis monosporus</name>
    <dbReference type="NCBI Taxonomy" id="43982"/>
    <lineage>
        <taxon>Eukaryota</taxon>
        <taxon>Fungi</taxon>
        <taxon>Dikarya</taxon>
        <taxon>Ascomycota</taxon>
        <taxon>Saccharomycotina</taxon>
        <taxon>Pichiomycetes</taxon>
        <taxon>Pichiales</taxon>
        <taxon>Pichiaceae</taxon>
        <taxon>Ambrosiozyma</taxon>
    </lineage>
</organism>
<evidence type="ECO:0000313" key="2">
    <source>
        <dbReference type="Proteomes" id="UP001165064"/>
    </source>
</evidence>
<name>A0ACB5SZQ8_AMBMO</name>
<protein>
    <submittedName>
        <fullName evidence="1">Unnamed protein product</fullName>
    </submittedName>
</protein>
<reference evidence="1" key="1">
    <citation type="submission" date="2023-04" db="EMBL/GenBank/DDBJ databases">
        <title>Ambrosiozyma monospora NBRC 10751.</title>
        <authorList>
            <person name="Ichikawa N."/>
            <person name="Sato H."/>
            <person name="Tonouchi N."/>
        </authorList>
    </citation>
    <scope>NUCLEOTIDE SEQUENCE</scope>
    <source>
        <strain evidence="1">NBRC 10751</strain>
    </source>
</reference>
<evidence type="ECO:0000313" key="1">
    <source>
        <dbReference type="EMBL" id="GME77440.1"/>
    </source>
</evidence>
<gene>
    <name evidence="1" type="ORF">Amon02_000303700</name>
</gene>
<keyword evidence="2" id="KW-1185">Reference proteome</keyword>
<sequence length="208" mass="23871">MSHINRHREPQLISAKDITDDGITVRPTDIPTFASHDPLTLKLEQLRRYLIVGHHFRSQPAALEKLQNVYHRLKSLLKKFKDNDRMLSGCLEPYFEVFDEVTIWRVNDIIRQLTYITKAPERAKTYSRSNRSNIVKASLQKLFSLVSQLILILNQCSVPTQYLEGEQEGDEESVTEENREASNQNVLNIVLSMDGFHLDTPSSTTSSS</sequence>
<dbReference type="Proteomes" id="UP001165064">
    <property type="component" value="Unassembled WGS sequence"/>
</dbReference>
<accession>A0ACB5SZQ8</accession>
<dbReference type="EMBL" id="BSXS01001850">
    <property type="protein sequence ID" value="GME77440.1"/>
    <property type="molecule type" value="Genomic_DNA"/>
</dbReference>
<proteinExistence type="predicted"/>
<comment type="caution">
    <text evidence="1">The sequence shown here is derived from an EMBL/GenBank/DDBJ whole genome shotgun (WGS) entry which is preliminary data.</text>
</comment>